<name>A0A1D7QNV3_9SPHI</name>
<dbReference type="Proteomes" id="UP000094313">
    <property type="component" value="Chromosome"/>
</dbReference>
<dbReference type="AlphaFoldDB" id="A0A1D7QNV3"/>
<sequence length="320" mass="38028">MDERRVYILKESRTEISRLQLLSVFFEEESVYKIYLRSQVIHQLFEQNEDLDIDKLELFHVQFTSSVIELLRKIKKNNEKNVSLLYDEIHLNEELMERMNSSVYTDKNFNLDKQKQALKINLSLRKLFQVLSELSTEFPFSKNINSFSSRYAKDFFYNISPDQLSQLIDYDPKEMYVDVSASIQKKLMGMLCKQDFKTEFFYGLKSGQLIIEVYKFIDLDRHFLFFPSRNLFLFCDLDILKEVDWSTNLSEKEKIIQELSYKNDKLESSAAALKSYIPKEIIALLEENYLKISDINFLDHLNNFDVQANILKAMLKTDLF</sequence>
<accession>A0A1D7QNV3</accession>
<keyword evidence="2" id="KW-1185">Reference proteome</keyword>
<evidence type="ECO:0000313" key="1">
    <source>
        <dbReference type="EMBL" id="AOM80348.1"/>
    </source>
</evidence>
<proteinExistence type="predicted"/>
<dbReference type="EMBL" id="CP017141">
    <property type="protein sequence ID" value="AOM80348.1"/>
    <property type="molecule type" value="Genomic_DNA"/>
</dbReference>
<evidence type="ECO:0000313" key="2">
    <source>
        <dbReference type="Proteomes" id="UP000094313"/>
    </source>
</evidence>
<dbReference type="RefSeq" id="WP_069382009.1">
    <property type="nucleotide sequence ID" value="NZ_CP017141.1"/>
</dbReference>
<dbReference type="OrthoDB" id="995060at2"/>
<organism evidence="1 2">
    <name type="scientific">Pedobacter steynii</name>
    <dbReference type="NCBI Taxonomy" id="430522"/>
    <lineage>
        <taxon>Bacteria</taxon>
        <taxon>Pseudomonadati</taxon>
        <taxon>Bacteroidota</taxon>
        <taxon>Sphingobacteriia</taxon>
        <taxon>Sphingobacteriales</taxon>
        <taxon>Sphingobacteriaceae</taxon>
        <taxon>Pedobacter</taxon>
    </lineage>
</organism>
<gene>
    <name evidence="1" type="ORF">BFS30_26185</name>
</gene>
<dbReference type="KEGG" id="psty:BFS30_26185"/>
<protein>
    <submittedName>
        <fullName evidence="1">Uncharacterized protein</fullName>
    </submittedName>
</protein>
<reference evidence="1 2" key="1">
    <citation type="submission" date="2016-08" db="EMBL/GenBank/DDBJ databases">
        <authorList>
            <person name="Seilhamer J.J."/>
        </authorList>
    </citation>
    <scope>NUCLEOTIDE SEQUENCE [LARGE SCALE GENOMIC DNA]</scope>
    <source>
        <strain evidence="1 2">DX4</strain>
    </source>
</reference>